<sequence length="1419" mass="162000">MEASTVSVRHRADLCLDQFRTLLEIEAEVRGSSRTNEIKSDELRAEDQRARFEMWAGNIGAFADGHASLDYRLRDTEDARELMVEFLRTLWDFLRRAIDALRLDQILDSDSEPIPAASYACSSSDIGKPESSAISSSFQGTETESVWAAVPAAVSSYGQKLQSVERTIDRLYRLSFAIRQPSITRQNTKAEKSPVIDDEGNNIDSEFEEYALQVTTHRFPEAPKELRERLARGILIRRKRFLYRQSHQEKLKLRTATTVDTNEERKRGAVSDIDTATTVRGFRVFAEPPVQGRTDGREAVGIPILPSQTSASTVIKDLIHVEKIKEDEESKQSTIFTNPMTKTSPVLVPDAPKLAPGSKEFECPYCCIILPISHAKASKWRRHVLEDLEPYNCVFENCSDHRLFFQDKNSWISHMRSAHTTRWLCKSTNHDPCSFQTEQDYDAHMWTVHTGSFTKAQLPLLRKRSKVPTSVTFRECPLCGFKPHEAELRRETQVRGMTETSQEEVEKIASDRIIKHLSIHLESLAVTALPWLDTVEDIQSERAKSEITDESTEQEENDSLASHGKRSDSAFLENEFGDEGPLMWSDESDTTGESSSNASYGEEWGFIPWQDYYGHDRDPILQTLLRKLYLDTSPFPGSPRGPQGPKLPLYYVPRDQDTNFFARGSALNDIEEVLCSITSKEKLATKPPSFPRCFVVYGPGGMGKTQIAAQFVATHRSQFDAVLWINAENSTKILQDLNGIAIDLGLVSRGSIDATDQSFTRDMVKRWLVSPLKSFDRSSPSYKEKASWLLVFDGVEDGEILNEFWPYDGPGSILVTSRNPHSWTTSRELKPFSINEATEYLLKLTDRDASKEEKVSAAKIAARLGGLPLALAQMGAIITHRSLSFGEFLRFYEERGSQQELLDWNINHARPQLSNYGNNVASVWAFDSLGKGARILLNVLSMLDPDRIPERLFDRAVVEGDPIDIAELKRDYRTARNELLTRSLVTRNRKDKSLFIHRLVQDVTRVRVSNSELRKIFFDAVRLVSGEWPFALFRWRHSVDRWSACEELLSHVERLKDLFPEITPSVDSFEDYQFARLLVDAGWYRHERGKSAEAILFNNMAQSICESTKLRLLENPEYAINESMTVSDVNSSLVEINHNRGCIALEMNEPRDALKYHKLFNNMMVKDSAGKASHDDMRLAISWNERGNAYMLNRKWVKGEKCFLKAIEEMEKLDNFERTMLSLPLANLGLAYWLQRKYDEALRTLEEGLRDREDAFGLDDRVSFITGRFLHALGNVKGSQGHEDEGLKYHRRTLLHYKSTLGNRHHRTADVFVKVAEHNIRLQQYEMALALLDHSLGAYSNAHHFAPEKIRASFKRAQALRRLQRVDEADSELLKCFKLYNVLYTNLVRNVGAKEEHRKVKATDLRDADVDELIAFWSK</sequence>
<name>A0A6A6GYA0_VIRVR</name>
<dbReference type="Pfam" id="PF25000">
    <property type="entry name" value="DUF7779"/>
    <property type="match status" value="1"/>
</dbReference>
<dbReference type="InterPro" id="IPR019734">
    <property type="entry name" value="TPR_rpt"/>
</dbReference>
<reference evidence="4" key="1">
    <citation type="journal article" date="2020" name="Stud. Mycol.">
        <title>101 Dothideomycetes genomes: a test case for predicting lifestyles and emergence of pathogens.</title>
        <authorList>
            <person name="Haridas S."/>
            <person name="Albert R."/>
            <person name="Binder M."/>
            <person name="Bloem J."/>
            <person name="Labutti K."/>
            <person name="Salamov A."/>
            <person name="Andreopoulos B."/>
            <person name="Baker S."/>
            <person name="Barry K."/>
            <person name="Bills G."/>
            <person name="Bluhm B."/>
            <person name="Cannon C."/>
            <person name="Castanera R."/>
            <person name="Culley D."/>
            <person name="Daum C."/>
            <person name="Ezra D."/>
            <person name="Gonzalez J."/>
            <person name="Henrissat B."/>
            <person name="Kuo A."/>
            <person name="Liang C."/>
            <person name="Lipzen A."/>
            <person name="Lutzoni F."/>
            <person name="Magnuson J."/>
            <person name="Mondo S."/>
            <person name="Nolan M."/>
            <person name="Ohm R."/>
            <person name="Pangilinan J."/>
            <person name="Park H.-J."/>
            <person name="Ramirez L."/>
            <person name="Alfaro M."/>
            <person name="Sun H."/>
            <person name="Tritt A."/>
            <person name="Yoshinaga Y."/>
            <person name="Zwiers L.-H."/>
            <person name="Turgeon B."/>
            <person name="Goodwin S."/>
            <person name="Spatafora J."/>
            <person name="Crous P."/>
            <person name="Grigoriev I."/>
        </authorList>
    </citation>
    <scope>NUCLEOTIDE SEQUENCE</scope>
    <source>
        <strain evidence="4">Tuck. ex Michener</strain>
    </source>
</reference>
<evidence type="ECO:0000313" key="4">
    <source>
        <dbReference type="EMBL" id="KAF2230784.1"/>
    </source>
</evidence>
<evidence type="ECO:0000259" key="2">
    <source>
        <dbReference type="Pfam" id="PF25000"/>
    </source>
</evidence>
<dbReference type="GO" id="GO:0043531">
    <property type="term" value="F:ADP binding"/>
    <property type="evidence" value="ECO:0007669"/>
    <property type="project" value="InterPro"/>
</dbReference>
<keyword evidence="5" id="KW-1185">Reference proteome</keyword>
<dbReference type="OrthoDB" id="6161812at2759"/>
<dbReference type="InterPro" id="IPR056681">
    <property type="entry name" value="DUF7779"/>
</dbReference>
<dbReference type="SMART" id="SM00028">
    <property type="entry name" value="TPR"/>
    <property type="match status" value="3"/>
</dbReference>
<dbReference type="SUPFAM" id="SSF52540">
    <property type="entry name" value="P-loop containing nucleoside triphosphate hydrolases"/>
    <property type="match status" value="1"/>
</dbReference>
<dbReference type="Pfam" id="PF26082">
    <property type="entry name" value="zf-C2H2_AcuF"/>
    <property type="match status" value="1"/>
</dbReference>
<evidence type="ECO:0000313" key="5">
    <source>
        <dbReference type="Proteomes" id="UP000800092"/>
    </source>
</evidence>
<organism evidence="4 5">
    <name type="scientific">Viridothelium virens</name>
    <name type="common">Speckled blister lichen</name>
    <name type="synonym">Trypethelium virens</name>
    <dbReference type="NCBI Taxonomy" id="1048519"/>
    <lineage>
        <taxon>Eukaryota</taxon>
        <taxon>Fungi</taxon>
        <taxon>Dikarya</taxon>
        <taxon>Ascomycota</taxon>
        <taxon>Pezizomycotina</taxon>
        <taxon>Dothideomycetes</taxon>
        <taxon>Dothideomycetes incertae sedis</taxon>
        <taxon>Trypetheliales</taxon>
        <taxon>Trypetheliaceae</taxon>
        <taxon>Viridothelium</taxon>
    </lineage>
</organism>
<dbReference type="InterPro" id="IPR011990">
    <property type="entry name" value="TPR-like_helical_dom_sf"/>
</dbReference>
<evidence type="ECO:0000256" key="1">
    <source>
        <dbReference type="SAM" id="MobiDB-lite"/>
    </source>
</evidence>
<dbReference type="Gene3D" id="3.40.50.300">
    <property type="entry name" value="P-loop containing nucleotide triphosphate hydrolases"/>
    <property type="match status" value="1"/>
</dbReference>
<dbReference type="InterPro" id="IPR027417">
    <property type="entry name" value="P-loop_NTPase"/>
</dbReference>
<evidence type="ECO:0000259" key="3">
    <source>
        <dbReference type="Pfam" id="PF26082"/>
    </source>
</evidence>
<accession>A0A6A6GYA0</accession>
<feature type="region of interest" description="Disordered" evidence="1">
    <location>
        <begin position="542"/>
        <end position="598"/>
    </location>
</feature>
<gene>
    <name evidence="4" type="ORF">EV356DRAFT_324935</name>
</gene>
<feature type="compositionally biased region" description="Acidic residues" evidence="1">
    <location>
        <begin position="548"/>
        <end position="558"/>
    </location>
</feature>
<dbReference type="PANTHER" id="PTHR35391:SF7">
    <property type="entry name" value="C2H2-TYPE DOMAIN-CONTAINING PROTEIN"/>
    <property type="match status" value="1"/>
</dbReference>
<dbReference type="EMBL" id="ML991836">
    <property type="protein sequence ID" value="KAF2230784.1"/>
    <property type="molecule type" value="Genomic_DNA"/>
</dbReference>
<protein>
    <submittedName>
        <fullName evidence="4">Uncharacterized protein</fullName>
    </submittedName>
</protein>
<dbReference type="SUPFAM" id="SSF48452">
    <property type="entry name" value="TPR-like"/>
    <property type="match status" value="1"/>
</dbReference>
<feature type="domain" description="Oxidoreductase acuF-like C2H2 type zinc-finger" evidence="3">
    <location>
        <begin position="359"/>
        <end position="388"/>
    </location>
</feature>
<dbReference type="Gene3D" id="1.25.40.10">
    <property type="entry name" value="Tetratricopeptide repeat domain"/>
    <property type="match status" value="2"/>
</dbReference>
<dbReference type="Proteomes" id="UP000800092">
    <property type="component" value="Unassembled WGS sequence"/>
</dbReference>
<feature type="domain" description="DUF7779" evidence="2">
    <location>
        <begin position="924"/>
        <end position="1012"/>
    </location>
</feature>
<dbReference type="PANTHER" id="PTHR35391">
    <property type="entry name" value="C2H2-TYPE DOMAIN-CONTAINING PROTEIN-RELATED"/>
    <property type="match status" value="1"/>
</dbReference>
<dbReference type="InterPro" id="IPR058925">
    <property type="entry name" value="zf-C2H2_AcuF"/>
</dbReference>
<dbReference type="Pfam" id="PF13424">
    <property type="entry name" value="TPR_12"/>
    <property type="match status" value="1"/>
</dbReference>
<proteinExistence type="predicted"/>